<evidence type="ECO:0000256" key="12">
    <source>
        <dbReference type="PIRSR" id="PIRSR006621-1"/>
    </source>
</evidence>
<evidence type="ECO:0000256" key="13">
    <source>
        <dbReference type="PIRSR" id="PIRSR006621-2"/>
    </source>
</evidence>
<evidence type="ECO:0000256" key="1">
    <source>
        <dbReference type="ARBA" id="ARBA00002790"/>
    </source>
</evidence>
<dbReference type="InterPro" id="IPR024036">
    <property type="entry name" value="tRNA-dHydroUridine_Synthase_C"/>
</dbReference>
<comment type="catalytic activity">
    <reaction evidence="10">
        <text>a 5,6-dihydrouridine in tRNA + NAD(+) = a uridine in tRNA + NADH + H(+)</text>
        <dbReference type="Rhea" id="RHEA:54452"/>
        <dbReference type="Rhea" id="RHEA-COMP:13339"/>
        <dbReference type="Rhea" id="RHEA-COMP:13887"/>
        <dbReference type="ChEBI" id="CHEBI:15378"/>
        <dbReference type="ChEBI" id="CHEBI:57540"/>
        <dbReference type="ChEBI" id="CHEBI:57945"/>
        <dbReference type="ChEBI" id="CHEBI:65315"/>
        <dbReference type="ChEBI" id="CHEBI:74443"/>
    </reaction>
</comment>
<dbReference type="GO" id="GO:0000049">
    <property type="term" value="F:tRNA binding"/>
    <property type="evidence" value="ECO:0007669"/>
    <property type="project" value="UniProtKB-KW"/>
</dbReference>
<dbReference type="PANTHER" id="PTHR45846:SF1">
    <property type="entry name" value="TRNA-DIHYDROURIDINE(47) SYNTHASE [NAD(P)(+)]-LIKE"/>
    <property type="match status" value="1"/>
</dbReference>
<evidence type="ECO:0000256" key="5">
    <source>
        <dbReference type="ARBA" id="ARBA00022694"/>
    </source>
</evidence>
<comment type="caution">
    <text evidence="15">The sequence shown here is derived from an EMBL/GenBank/DDBJ whole genome shotgun (WGS) entry which is preliminary data.</text>
</comment>
<dbReference type="EC" id="1.3.1.-" evidence="11"/>
<dbReference type="Gene3D" id="3.20.20.70">
    <property type="entry name" value="Aldolase class I"/>
    <property type="match status" value="1"/>
</dbReference>
<evidence type="ECO:0000256" key="10">
    <source>
        <dbReference type="ARBA" id="ARBA00048802"/>
    </source>
</evidence>
<evidence type="ECO:0000256" key="6">
    <source>
        <dbReference type="ARBA" id="ARBA00022857"/>
    </source>
</evidence>
<keyword evidence="13" id="KW-0547">Nucleotide-binding</keyword>
<dbReference type="AlphaFoldDB" id="A0A1F8GQ83"/>
<accession>A0A1F8GQ83</accession>
<dbReference type="InterPro" id="IPR001269">
    <property type="entry name" value="DUS_fam"/>
</dbReference>
<reference evidence="15 16" key="1">
    <citation type="journal article" date="2016" name="Nat. Commun.">
        <title>Thousands of microbial genomes shed light on interconnected biogeochemical processes in an aquifer system.</title>
        <authorList>
            <person name="Anantharaman K."/>
            <person name="Brown C.T."/>
            <person name="Hug L.A."/>
            <person name="Sharon I."/>
            <person name="Castelle C.J."/>
            <person name="Probst A.J."/>
            <person name="Thomas B.C."/>
            <person name="Singh A."/>
            <person name="Wilkins M.J."/>
            <person name="Karaoz U."/>
            <person name="Brodie E.L."/>
            <person name="Williams K.H."/>
            <person name="Hubbard S.S."/>
            <person name="Banfield J.F."/>
        </authorList>
    </citation>
    <scope>NUCLEOTIDE SEQUENCE [LARGE SCALE GENOMIC DNA]</scope>
</reference>
<sequence>MNFNFWGQLEKPFFVLAPMADVTDMTFRQIICETGKPDVFYTEFVSAAGLCSEKGRPKLLPHFKFGENERPIVAQIFGSVPRYFYECAKLIADLGFDGIDINMGCPDRKVLKQGAGIALCKTPELAAEVIAETKRGANGLPVSVKTRLGGDKIDVSWIAKLLGSKINALTIHLRTMREMSKVPAHWELAGELSKLAHESGTIIIGNGDISDYQDGVLKAKNYGLDGIMVGRAIFNNPWFFSARGGPASGGDNRNERLTLLKHHISNFINLWGNPPEAGSASLRNYDTMKKFFKVYITGWPGAKESRDELMRTKTSEQALAQLDNIM</sequence>
<dbReference type="PANTHER" id="PTHR45846">
    <property type="entry name" value="TRNA-DIHYDROURIDINE(47) SYNTHASE [NAD(P)(+)]-LIKE"/>
    <property type="match status" value="1"/>
</dbReference>
<gene>
    <name evidence="15" type="ORF">A2941_01260</name>
</gene>
<dbReference type="Proteomes" id="UP000178444">
    <property type="component" value="Unassembled WGS sequence"/>
</dbReference>
<evidence type="ECO:0000256" key="7">
    <source>
        <dbReference type="ARBA" id="ARBA00022884"/>
    </source>
</evidence>
<feature type="binding site" evidence="13">
    <location>
        <begin position="230"/>
        <end position="231"/>
    </location>
    <ligand>
        <name>FMN</name>
        <dbReference type="ChEBI" id="CHEBI:58210"/>
    </ligand>
</feature>
<feature type="binding site" evidence="13">
    <location>
        <position position="75"/>
    </location>
    <ligand>
        <name>FMN</name>
        <dbReference type="ChEBI" id="CHEBI:58210"/>
    </ligand>
</feature>
<feature type="active site" description="Proton donor" evidence="12">
    <location>
        <position position="105"/>
    </location>
</feature>
<dbReference type="SUPFAM" id="SSF51395">
    <property type="entry name" value="FMN-linked oxidoreductases"/>
    <property type="match status" value="1"/>
</dbReference>
<name>A0A1F8GQ83_9BACT</name>
<dbReference type="InterPro" id="IPR035587">
    <property type="entry name" value="DUS-like_FMN-bd"/>
</dbReference>
<feature type="binding site" evidence="13">
    <location>
        <position position="172"/>
    </location>
    <ligand>
        <name>FMN</name>
        <dbReference type="ChEBI" id="CHEBI:58210"/>
    </ligand>
</feature>
<evidence type="ECO:0000256" key="9">
    <source>
        <dbReference type="ARBA" id="ARBA00048205"/>
    </source>
</evidence>
<dbReference type="GO" id="GO:0017150">
    <property type="term" value="F:tRNA dihydrouridine synthase activity"/>
    <property type="evidence" value="ECO:0007669"/>
    <property type="project" value="InterPro"/>
</dbReference>
<feature type="binding site" evidence="13">
    <location>
        <begin position="18"/>
        <end position="20"/>
    </location>
    <ligand>
        <name>FMN</name>
        <dbReference type="ChEBI" id="CHEBI:58210"/>
    </ligand>
</feature>
<keyword evidence="7" id="KW-0694">RNA-binding</keyword>
<protein>
    <recommendedName>
        <fullName evidence="11">tRNA-dihydrouridine synthase</fullName>
        <ecNumber evidence="11">1.3.1.-</ecNumber>
    </recommendedName>
</protein>
<keyword evidence="5 11" id="KW-0819">tRNA processing</keyword>
<comment type="function">
    <text evidence="1 11">Catalyzes the synthesis of 5,6-dihydrouridine (D), a modified base found in the D-loop of most tRNAs, via the reduction of the C5-C6 double bond in target uridines.</text>
</comment>
<dbReference type="PIRSF" id="PIRSF006621">
    <property type="entry name" value="Dus"/>
    <property type="match status" value="1"/>
</dbReference>
<evidence type="ECO:0000313" key="15">
    <source>
        <dbReference type="EMBL" id="OGN27607.1"/>
    </source>
</evidence>
<keyword evidence="3 11" id="KW-0285">Flavoprotein</keyword>
<evidence type="ECO:0000256" key="3">
    <source>
        <dbReference type="ARBA" id="ARBA00022630"/>
    </source>
</evidence>
<comment type="catalytic activity">
    <reaction evidence="9">
        <text>a 5,6-dihydrouridine in tRNA + NADP(+) = a uridine in tRNA + NADPH + H(+)</text>
        <dbReference type="Rhea" id="RHEA:23624"/>
        <dbReference type="Rhea" id="RHEA-COMP:13339"/>
        <dbReference type="Rhea" id="RHEA-COMP:13887"/>
        <dbReference type="ChEBI" id="CHEBI:15378"/>
        <dbReference type="ChEBI" id="CHEBI:57783"/>
        <dbReference type="ChEBI" id="CHEBI:58349"/>
        <dbReference type="ChEBI" id="CHEBI:65315"/>
        <dbReference type="ChEBI" id="CHEBI:74443"/>
    </reaction>
</comment>
<evidence type="ECO:0000256" key="11">
    <source>
        <dbReference type="PIRNR" id="PIRNR006621"/>
    </source>
</evidence>
<feature type="domain" description="DUS-like FMN-binding" evidence="14">
    <location>
        <begin position="16"/>
        <end position="323"/>
    </location>
</feature>
<organism evidence="15 16">
    <name type="scientific">Candidatus Yanofskybacteria bacterium RIFCSPLOWO2_01_FULL_49_17</name>
    <dbReference type="NCBI Taxonomy" id="1802700"/>
    <lineage>
        <taxon>Bacteria</taxon>
        <taxon>Candidatus Yanofskyibacteriota</taxon>
    </lineage>
</organism>
<evidence type="ECO:0000256" key="8">
    <source>
        <dbReference type="ARBA" id="ARBA00023002"/>
    </source>
</evidence>
<feature type="binding site" evidence="13">
    <location>
        <position position="145"/>
    </location>
    <ligand>
        <name>FMN</name>
        <dbReference type="ChEBI" id="CHEBI:58210"/>
    </ligand>
</feature>
<dbReference type="Pfam" id="PF01207">
    <property type="entry name" value="Dus"/>
    <property type="match status" value="1"/>
</dbReference>
<dbReference type="Gene3D" id="1.10.1200.80">
    <property type="entry name" value="Putative flavin oxidoreducatase, domain 2"/>
    <property type="match status" value="1"/>
</dbReference>
<dbReference type="InterPro" id="IPR013785">
    <property type="entry name" value="Aldolase_TIM"/>
</dbReference>
<evidence type="ECO:0000313" key="16">
    <source>
        <dbReference type="Proteomes" id="UP000178444"/>
    </source>
</evidence>
<keyword evidence="6" id="KW-0521">NADP</keyword>
<dbReference type="CDD" id="cd02801">
    <property type="entry name" value="DUS_like_FMN"/>
    <property type="match status" value="1"/>
</dbReference>
<dbReference type="EMBL" id="MGKO01000008">
    <property type="protein sequence ID" value="OGN27607.1"/>
    <property type="molecule type" value="Genomic_DNA"/>
</dbReference>
<evidence type="ECO:0000259" key="14">
    <source>
        <dbReference type="Pfam" id="PF01207"/>
    </source>
</evidence>
<comment type="similarity">
    <text evidence="11">Belongs to the dus family.</text>
</comment>
<evidence type="ECO:0000256" key="2">
    <source>
        <dbReference type="ARBA" id="ARBA00022555"/>
    </source>
</evidence>
<keyword evidence="2" id="KW-0820">tRNA-binding</keyword>
<keyword evidence="8 11" id="KW-0560">Oxidoreductase</keyword>
<comment type="cofactor">
    <cofactor evidence="11 13">
        <name>FMN</name>
        <dbReference type="ChEBI" id="CHEBI:58210"/>
    </cofactor>
</comment>
<evidence type="ECO:0000256" key="4">
    <source>
        <dbReference type="ARBA" id="ARBA00022643"/>
    </source>
</evidence>
<dbReference type="GO" id="GO:0050660">
    <property type="term" value="F:flavin adenine dinucleotide binding"/>
    <property type="evidence" value="ECO:0007669"/>
    <property type="project" value="InterPro"/>
</dbReference>
<proteinExistence type="inferred from homology"/>
<keyword evidence="4 11" id="KW-0288">FMN</keyword>